<feature type="transmembrane region" description="Helical" evidence="1">
    <location>
        <begin position="126"/>
        <end position="149"/>
    </location>
</feature>
<proteinExistence type="predicted"/>
<dbReference type="Proteomes" id="UP000253868">
    <property type="component" value="Chromosome"/>
</dbReference>
<keyword evidence="1" id="KW-1133">Transmembrane helix</keyword>
<protein>
    <submittedName>
        <fullName evidence="2">ABC transporter permease</fullName>
    </submittedName>
</protein>
<keyword evidence="1" id="KW-0812">Transmembrane</keyword>
<reference evidence="3" key="1">
    <citation type="submission" date="2018-07" db="EMBL/GenBank/DDBJ databases">
        <authorList>
            <person name="Zhao J."/>
        </authorList>
    </citation>
    <scope>NUCLEOTIDE SEQUENCE [LARGE SCALE GENOMIC DNA]</scope>
    <source>
        <strain evidence="3">GSSD-12</strain>
    </source>
</reference>
<dbReference type="RefSeq" id="WP_114660044.1">
    <property type="nucleotide sequence ID" value="NZ_CP031194.1"/>
</dbReference>
<keyword evidence="1" id="KW-0472">Membrane</keyword>
<gene>
    <name evidence="2" type="ORF">DVK44_14395</name>
</gene>
<evidence type="ECO:0000313" key="2">
    <source>
        <dbReference type="EMBL" id="AXG78704.1"/>
    </source>
</evidence>
<feature type="transmembrane region" description="Helical" evidence="1">
    <location>
        <begin position="20"/>
        <end position="40"/>
    </location>
</feature>
<sequence>MSALTLRGPHWVTGRLHRRALWMALVFLVLVTGVTLYMWWRTAAAYTDFTATGCPLNGDSGACAQPSRDYSNIERHFDEWLRYVDLTLPILPAVVGSFVAGPVIARELEHGTYRLAWTQSVSPARWLLSRLALPTAWTVLLTALFTVLFRVAWAQGPHHVYRGYWYDDFYYYGLGPVLMGYVLLAIAVGALVAVLIRGTVAAMAVTSAAVVTVFLAFGIKLRGLLMPTLQTAADEQVPENSWVVSWNDVPMPDKPDTFYSPGTTGTLVDYHPASHFWPLQFIETGILLALAALAAYGAFRALRRLHA</sequence>
<dbReference type="AlphaFoldDB" id="A0A345HPT0"/>
<keyword evidence="3" id="KW-1185">Reference proteome</keyword>
<organism evidence="2 3">
    <name type="scientific">Streptomyces paludis</name>
    <dbReference type="NCBI Taxonomy" id="2282738"/>
    <lineage>
        <taxon>Bacteria</taxon>
        <taxon>Bacillati</taxon>
        <taxon>Actinomycetota</taxon>
        <taxon>Actinomycetes</taxon>
        <taxon>Kitasatosporales</taxon>
        <taxon>Streptomycetaceae</taxon>
        <taxon>Streptomyces</taxon>
    </lineage>
</organism>
<dbReference type="OrthoDB" id="3579673at2"/>
<evidence type="ECO:0000256" key="1">
    <source>
        <dbReference type="SAM" id="Phobius"/>
    </source>
</evidence>
<feature type="transmembrane region" description="Helical" evidence="1">
    <location>
        <begin position="277"/>
        <end position="299"/>
    </location>
</feature>
<name>A0A345HPT0_9ACTN</name>
<dbReference type="KEGG" id="spad:DVK44_14395"/>
<dbReference type="EMBL" id="CP031194">
    <property type="protein sequence ID" value="AXG78704.1"/>
    <property type="molecule type" value="Genomic_DNA"/>
</dbReference>
<feature type="transmembrane region" description="Helical" evidence="1">
    <location>
        <begin position="169"/>
        <end position="193"/>
    </location>
</feature>
<evidence type="ECO:0000313" key="3">
    <source>
        <dbReference type="Proteomes" id="UP000253868"/>
    </source>
</evidence>
<feature type="transmembrane region" description="Helical" evidence="1">
    <location>
        <begin position="200"/>
        <end position="219"/>
    </location>
</feature>
<feature type="transmembrane region" description="Helical" evidence="1">
    <location>
        <begin position="86"/>
        <end position="105"/>
    </location>
</feature>
<accession>A0A345HPT0</accession>